<dbReference type="NCBIfam" id="TIGR00041">
    <property type="entry name" value="DTMP_kinase"/>
    <property type="match status" value="1"/>
</dbReference>
<dbReference type="Pfam" id="PF02223">
    <property type="entry name" value="Thymidylate_kin"/>
    <property type="match status" value="1"/>
</dbReference>
<evidence type="ECO:0000313" key="14">
    <source>
        <dbReference type="EMBL" id="ANZ22558.1"/>
    </source>
</evidence>
<evidence type="ECO:0000256" key="11">
    <source>
        <dbReference type="ARBA" id="ARBA00057735"/>
    </source>
</evidence>
<dbReference type="GO" id="GO:0006227">
    <property type="term" value="P:dUDP biosynthetic process"/>
    <property type="evidence" value="ECO:0007669"/>
    <property type="project" value="TreeGrafter"/>
</dbReference>
<dbReference type="FunFam" id="3.40.50.300:FF:000225">
    <property type="entry name" value="Thymidylate kinase"/>
    <property type="match status" value="1"/>
</dbReference>
<accession>A0A1B2H8W4</accession>
<dbReference type="PANTHER" id="PTHR10344:SF4">
    <property type="entry name" value="UMP-CMP KINASE 2, MITOCHONDRIAL"/>
    <property type="match status" value="1"/>
</dbReference>
<dbReference type="Proteomes" id="UP000093070">
    <property type="component" value="Chromosome"/>
</dbReference>
<dbReference type="EC" id="2.7.4.9" evidence="2 12"/>
<dbReference type="InterPro" id="IPR039430">
    <property type="entry name" value="Thymidylate_kin-like_dom"/>
</dbReference>
<evidence type="ECO:0000256" key="2">
    <source>
        <dbReference type="ARBA" id="ARBA00012980"/>
    </source>
</evidence>
<dbReference type="HAMAP" id="MF_00165">
    <property type="entry name" value="Thymidylate_kinase"/>
    <property type="match status" value="1"/>
</dbReference>
<dbReference type="STRING" id="118101.ATN01_01750"/>
<keyword evidence="4 12" id="KW-0808">Transferase</keyword>
<dbReference type="GO" id="GO:0005829">
    <property type="term" value="C:cytosol"/>
    <property type="evidence" value="ECO:0007669"/>
    <property type="project" value="TreeGrafter"/>
</dbReference>
<comment type="similarity">
    <text evidence="1 12">Belongs to the thymidylate kinase family.</text>
</comment>
<feature type="binding site" evidence="12">
    <location>
        <begin position="11"/>
        <end position="18"/>
    </location>
    <ligand>
        <name>ATP</name>
        <dbReference type="ChEBI" id="CHEBI:30616"/>
    </ligand>
</feature>
<evidence type="ECO:0000256" key="1">
    <source>
        <dbReference type="ARBA" id="ARBA00009776"/>
    </source>
</evidence>
<dbReference type="GO" id="GO:0005524">
    <property type="term" value="F:ATP binding"/>
    <property type="evidence" value="ECO:0007669"/>
    <property type="project" value="UniProtKB-UniRule"/>
</dbReference>
<dbReference type="SUPFAM" id="SSF52540">
    <property type="entry name" value="P-loop containing nucleoside triphosphate hydrolases"/>
    <property type="match status" value="1"/>
</dbReference>
<evidence type="ECO:0000256" key="9">
    <source>
        <dbReference type="ARBA" id="ARBA00029962"/>
    </source>
</evidence>
<gene>
    <name evidence="12" type="primary">tmk</name>
    <name evidence="14" type="ORF">ATN01_01750</name>
</gene>
<dbReference type="PANTHER" id="PTHR10344">
    <property type="entry name" value="THYMIDYLATE KINASE"/>
    <property type="match status" value="1"/>
</dbReference>
<dbReference type="AlphaFoldDB" id="A0A1B2H8W4"/>
<name>A0A1B2H8W4_BUCDN</name>
<keyword evidence="8 12" id="KW-0067">ATP-binding</keyword>
<comment type="function">
    <text evidence="11 12">Phosphorylation of dTMP to form dTDP in both de novo and salvage pathways of dTTP synthesis.</text>
</comment>
<sequence length="212" mass="24220">MRKNKFIIIEGLEGAGKTNASICIKKILNKHHIVNVVLVRQPGSTPIAEEIRKLIKKKFDKDDLTKEAELLLMYAARVQLVEKKIKPALKTGKWVISDRHDLSSLAYQGGGLGINTIIINKLKSLFLKKCIPDLTIYLDVSPKIGLERVFKRSPLDRIESRSLKFFENVRKIYLKNIKNNQKFIKINANSDIKSVTKNITKKISNWLNTQVI</sequence>
<dbReference type="CDD" id="cd01672">
    <property type="entry name" value="TMPK"/>
    <property type="match status" value="1"/>
</dbReference>
<keyword evidence="7 12" id="KW-0418">Kinase</keyword>
<evidence type="ECO:0000256" key="3">
    <source>
        <dbReference type="ARBA" id="ARBA00017144"/>
    </source>
</evidence>
<dbReference type="GO" id="GO:0004798">
    <property type="term" value="F:dTMP kinase activity"/>
    <property type="evidence" value="ECO:0007669"/>
    <property type="project" value="UniProtKB-UniRule"/>
</dbReference>
<evidence type="ECO:0000313" key="15">
    <source>
        <dbReference type="Proteomes" id="UP000093070"/>
    </source>
</evidence>
<organism evidence="14 15">
    <name type="scientific">Buchnera aphidicola subsp. Diuraphis noxia</name>
    <dbReference type="NCBI Taxonomy" id="118101"/>
    <lineage>
        <taxon>Bacteria</taxon>
        <taxon>Pseudomonadati</taxon>
        <taxon>Pseudomonadota</taxon>
        <taxon>Gammaproteobacteria</taxon>
        <taxon>Enterobacterales</taxon>
        <taxon>Erwiniaceae</taxon>
        <taxon>Buchnera</taxon>
    </lineage>
</organism>
<evidence type="ECO:0000259" key="13">
    <source>
        <dbReference type="Pfam" id="PF02223"/>
    </source>
</evidence>
<reference evidence="14 15" key="1">
    <citation type="submission" date="2015-11" db="EMBL/GenBank/DDBJ databases">
        <title>The complete genome of Buchnera aphidicola from Diuraphis noxia biotype SAM.</title>
        <authorList>
            <person name="Burger N.F.V."/>
            <person name="Oberholster A.-M."/>
        </authorList>
    </citation>
    <scope>NUCLEOTIDE SEQUENCE [LARGE SCALE GENOMIC DNA]</scope>
    <source>
        <strain evidence="14">SAM</strain>
    </source>
</reference>
<evidence type="ECO:0000256" key="8">
    <source>
        <dbReference type="ARBA" id="ARBA00022840"/>
    </source>
</evidence>
<dbReference type="RefSeq" id="WP_075433380.1">
    <property type="nucleotide sequence ID" value="NZ_CP013259.1"/>
</dbReference>
<dbReference type="InterPro" id="IPR018094">
    <property type="entry name" value="Thymidylate_kinase"/>
</dbReference>
<evidence type="ECO:0000256" key="4">
    <source>
        <dbReference type="ARBA" id="ARBA00022679"/>
    </source>
</evidence>
<dbReference type="GO" id="GO:0006233">
    <property type="term" value="P:dTDP biosynthetic process"/>
    <property type="evidence" value="ECO:0007669"/>
    <property type="project" value="InterPro"/>
</dbReference>
<dbReference type="PROSITE" id="PS01331">
    <property type="entry name" value="THYMIDYLATE_KINASE"/>
    <property type="match status" value="1"/>
</dbReference>
<evidence type="ECO:0000256" key="10">
    <source>
        <dbReference type="ARBA" id="ARBA00048743"/>
    </source>
</evidence>
<evidence type="ECO:0000256" key="6">
    <source>
        <dbReference type="ARBA" id="ARBA00022741"/>
    </source>
</evidence>
<keyword evidence="6 12" id="KW-0547">Nucleotide-binding</keyword>
<dbReference type="InterPro" id="IPR018095">
    <property type="entry name" value="Thymidylate_kin_CS"/>
</dbReference>
<evidence type="ECO:0000256" key="7">
    <source>
        <dbReference type="ARBA" id="ARBA00022777"/>
    </source>
</evidence>
<dbReference type="InterPro" id="IPR027417">
    <property type="entry name" value="P-loop_NTPase"/>
</dbReference>
<feature type="domain" description="Thymidylate kinase-like" evidence="13">
    <location>
        <begin position="9"/>
        <end position="199"/>
    </location>
</feature>
<evidence type="ECO:0000256" key="5">
    <source>
        <dbReference type="ARBA" id="ARBA00022727"/>
    </source>
</evidence>
<proteinExistence type="inferred from homology"/>
<dbReference type="OrthoDB" id="9774907at2"/>
<protein>
    <recommendedName>
        <fullName evidence="3 12">Thymidylate kinase</fullName>
        <ecNumber evidence="2 12">2.7.4.9</ecNumber>
    </recommendedName>
    <alternativeName>
        <fullName evidence="9 12">dTMP kinase</fullName>
    </alternativeName>
</protein>
<dbReference type="Gene3D" id="3.40.50.300">
    <property type="entry name" value="P-loop containing nucleotide triphosphate hydrolases"/>
    <property type="match status" value="1"/>
</dbReference>
<dbReference type="EMBL" id="CP013259">
    <property type="protein sequence ID" value="ANZ22558.1"/>
    <property type="molecule type" value="Genomic_DNA"/>
</dbReference>
<dbReference type="GO" id="GO:0006235">
    <property type="term" value="P:dTTP biosynthetic process"/>
    <property type="evidence" value="ECO:0007669"/>
    <property type="project" value="UniProtKB-UniRule"/>
</dbReference>
<evidence type="ECO:0000256" key="12">
    <source>
        <dbReference type="HAMAP-Rule" id="MF_00165"/>
    </source>
</evidence>
<keyword evidence="5 12" id="KW-0545">Nucleotide biosynthesis</keyword>
<dbReference type="PATRIC" id="fig|118101.4.peg.349"/>
<comment type="catalytic activity">
    <reaction evidence="10 12">
        <text>dTMP + ATP = dTDP + ADP</text>
        <dbReference type="Rhea" id="RHEA:13517"/>
        <dbReference type="ChEBI" id="CHEBI:30616"/>
        <dbReference type="ChEBI" id="CHEBI:58369"/>
        <dbReference type="ChEBI" id="CHEBI:63528"/>
        <dbReference type="ChEBI" id="CHEBI:456216"/>
        <dbReference type="EC" id="2.7.4.9"/>
    </reaction>
</comment>